<evidence type="ECO:0000313" key="2">
    <source>
        <dbReference type="EMBL" id="KAF2268474.1"/>
    </source>
</evidence>
<feature type="region of interest" description="Disordered" evidence="1">
    <location>
        <begin position="1"/>
        <end position="43"/>
    </location>
</feature>
<name>A0A9P4KJL0_9PLEO</name>
<reference evidence="3" key="1">
    <citation type="journal article" date="2020" name="Stud. Mycol.">
        <title>101 Dothideomycetes genomes: A test case for predicting lifestyles and emergence of pathogens.</title>
        <authorList>
            <person name="Haridas S."/>
            <person name="Albert R."/>
            <person name="Binder M."/>
            <person name="Bloem J."/>
            <person name="LaButti K."/>
            <person name="Salamov A."/>
            <person name="Andreopoulos B."/>
            <person name="Baker S."/>
            <person name="Barry K."/>
            <person name="Bills G."/>
            <person name="Bluhm B."/>
            <person name="Cannon C."/>
            <person name="Castanera R."/>
            <person name="Culley D."/>
            <person name="Daum C."/>
            <person name="Ezra D."/>
            <person name="Gonzalez J."/>
            <person name="Henrissat B."/>
            <person name="Kuo A."/>
            <person name="Liang C."/>
            <person name="Lipzen A."/>
            <person name="Lutzoni F."/>
            <person name="Magnuson J."/>
            <person name="Mondo S."/>
            <person name="Nolan M."/>
            <person name="Ohm R."/>
            <person name="Pangilinan J."/>
            <person name="Park H.-J."/>
            <person name="Ramirez L."/>
            <person name="Alfaro M."/>
            <person name="Sun H."/>
            <person name="Tritt A."/>
            <person name="Yoshinaga Y."/>
            <person name="Zwiers L.-H."/>
            <person name="Turgeon B."/>
            <person name="Goodwin S."/>
            <person name="Spatafora J."/>
            <person name="Crous P."/>
            <person name="Grigoriev I."/>
        </authorList>
    </citation>
    <scope>NUCLEOTIDE SEQUENCE [LARGE SCALE GENOMIC DNA]</scope>
    <source>
        <strain evidence="3">CBS 304.66</strain>
    </source>
</reference>
<feature type="region of interest" description="Disordered" evidence="1">
    <location>
        <begin position="133"/>
        <end position="181"/>
    </location>
</feature>
<keyword evidence="3" id="KW-1185">Reference proteome</keyword>
<protein>
    <submittedName>
        <fullName evidence="2">Uncharacterized protein</fullName>
    </submittedName>
</protein>
<gene>
    <name evidence="2" type="ORF">CC78DRAFT_575949</name>
</gene>
<evidence type="ECO:0000313" key="3">
    <source>
        <dbReference type="Proteomes" id="UP000800093"/>
    </source>
</evidence>
<proteinExistence type="predicted"/>
<evidence type="ECO:0000256" key="1">
    <source>
        <dbReference type="SAM" id="MobiDB-lite"/>
    </source>
</evidence>
<feature type="compositionally biased region" description="Polar residues" evidence="1">
    <location>
        <begin position="136"/>
        <end position="148"/>
    </location>
</feature>
<comment type="caution">
    <text evidence="2">The sequence shown here is derived from an EMBL/GenBank/DDBJ whole genome shotgun (WGS) entry which is preliminary data.</text>
</comment>
<accession>A0A9P4KJL0</accession>
<feature type="compositionally biased region" description="Polar residues" evidence="1">
    <location>
        <begin position="1"/>
        <end position="10"/>
    </location>
</feature>
<dbReference type="AlphaFoldDB" id="A0A9P4KJL0"/>
<dbReference type="EMBL" id="ML986586">
    <property type="protein sequence ID" value="KAF2268474.1"/>
    <property type="molecule type" value="Genomic_DNA"/>
</dbReference>
<organism evidence="2 3">
    <name type="scientific">Lojkania enalia</name>
    <dbReference type="NCBI Taxonomy" id="147567"/>
    <lineage>
        <taxon>Eukaryota</taxon>
        <taxon>Fungi</taxon>
        <taxon>Dikarya</taxon>
        <taxon>Ascomycota</taxon>
        <taxon>Pezizomycotina</taxon>
        <taxon>Dothideomycetes</taxon>
        <taxon>Pleosporomycetidae</taxon>
        <taxon>Pleosporales</taxon>
        <taxon>Pleosporales incertae sedis</taxon>
        <taxon>Lojkania</taxon>
    </lineage>
</organism>
<sequence length="181" mass="19768">MDTVEVSSSLRMRRPAIAEVRSTPGMRFRRSSSLTESGYPRDGYERFEAIAENEDDDGDGQTLDGLGWNGNAQFRQALAAGRAKGAEKAKSAAPVMGWIPGKRRWRQRGCWGRLKPTQAAPKRQLGALWQAVDPLQPSSTQTKTSNPEITERGTRGGGRAATASYNRTAAQRYDAVPCPAD</sequence>
<dbReference type="Proteomes" id="UP000800093">
    <property type="component" value="Unassembled WGS sequence"/>
</dbReference>